<dbReference type="GO" id="GO:0016500">
    <property type="term" value="F:protein-hormone receptor activity"/>
    <property type="evidence" value="ECO:0007669"/>
    <property type="project" value="InterPro"/>
</dbReference>
<dbReference type="STRING" id="10228.B3RJR0"/>
<name>B3RJR0_TRIAD</name>
<dbReference type="PANTHER" id="PTHR24372">
    <property type="entry name" value="GLYCOPROTEIN HORMONE RECEPTOR"/>
    <property type="match status" value="1"/>
</dbReference>
<evidence type="ECO:0000259" key="13">
    <source>
        <dbReference type="PROSITE" id="PS50262"/>
    </source>
</evidence>
<dbReference type="InterPro" id="IPR017452">
    <property type="entry name" value="GPCR_Rhodpsn_7TM"/>
</dbReference>
<feature type="transmembrane region" description="Helical" evidence="12">
    <location>
        <begin position="59"/>
        <end position="79"/>
    </location>
</feature>
<dbReference type="FunCoup" id="B3RJR0">
    <property type="interactions" value="864"/>
</dbReference>
<keyword evidence="4 12" id="KW-0812">Transmembrane</keyword>
<dbReference type="HOGENOM" id="CLU_006130_0_2_1"/>
<feature type="transmembrane region" description="Helical" evidence="12">
    <location>
        <begin position="273"/>
        <end position="293"/>
    </location>
</feature>
<gene>
    <name evidence="14" type="ORF">TRIADDRAFT_12963</name>
</gene>
<keyword evidence="2" id="KW-1003">Cell membrane</keyword>
<evidence type="ECO:0000256" key="10">
    <source>
        <dbReference type="ARBA" id="ARBA00023170"/>
    </source>
</evidence>
<dbReference type="Gene3D" id="1.20.1070.10">
    <property type="entry name" value="Rhodopsin 7-helix transmembrane proteins"/>
    <property type="match status" value="1"/>
</dbReference>
<feature type="transmembrane region" description="Helical" evidence="12">
    <location>
        <begin position="142"/>
        <end position="167"/>
    </location>
</feature>
<feature type="transmembrane region" description="Helical" evidence="12">
    <location>
        <begin position="99"/>
        <end position="122"/>
    </location>
</feature>
<dbReference type="GO" id="GO:0005886">
    <property type="term" value="C:plasma membrane"/>
    <property type="evidence" value="ECO:0000318"/>
    <property type="project" value="GO_Central"/>
</dbReference>
<feature type="non-terminal residue" evidence="14">
    <location>
        <position position="307"/>
    </location>
</feature>
<evidence type="ECO:0000256" key="12">
    <source>
        <dbReference type="SAM" id="Phobius"/>
    </source>
</evidence>
<evidence type="ECO:0000256" key="7">
    <source>
        <dbReference type="ARBA" id="ARBA00023040"/>
    </source>
</evidence>
<dbReference type="KEGG" id="tad:TRIADDRAFT_12963"/>
<feature type="transmembrane region" description="Helical" evidence="12">
    <location>
        <begin position="187"/>
        <end position="215"/>
    </location>
</feature>
<dbReference type="OMA" id="ISEWIMC"/>
<dbReference type="PhylomeDB" id="B3RJR0"/>
<feature type="non-terminal residue" evidence="14">
    <location>
        <position position="1"/>
    </location>
</feature>
<evidence type="ECO:0000256" key="1">
    <source>
        <dbReference type="ARBA" id="ARBA00004651"/>
    </source>
</evidence>
<evidence type="ECO:0000256" key="5">
    <source>
        <dbReference type="ARBA" id="ARBA00022737"/>
    </source>
</evidence>
<feature type="transmembrane region" description="Helical" evidence="12">
    <location>
        <begin position="26"/>
        <end position="47"/>
    </location>
</feature>
<organism evidence="14 15">
    <name type="scientific">Trichoplax adhaerens</name>
    <name type="common">Trichoplax reptans</name>
    <dbReference type="NCBI Taxonomy" id="10228"/>
    <lineage>
        <taxon>Eukaryota</taxon>
        <taxon>Metazoa</taxon>
        <taxon>Placozoa</taxon>
        <taxon>Uniplacotomia</taxon>
        <taxon>Trichoplacea</taxon>
        <taxon>Trichoplacidae</taxon>
        <taxon>Trichoplax</taxon>
    </lineage>
</organism>
<evidence type="ECO:0000256" key="2">
    <source>
        <dbReference type="ARBA" id="ARBA00022475"/>
    </source>
</evidence>
<keyword evidence="6 12" id="KW-1133">Transmembrane helix</keyword>
<sequence>KLVQCLPQPNELTPCEDMLGDWYLKISEWIMCFISLLANTLVLMVILNAEGHLTVTKFLICNLAFADFCMGIYLALMAITDLTTANQYANYAINWQTGGGCATAGFIAIFSAELSTMTLTVITIERYLAIVHAMYYEKQLKLFGACIAMSICWILSIVLALLPIVGVNSYSLICICLPADFTSSMSVGYILILVGINALAFILIVYSYCVMYYTVHSTHSSGGNRATQEADRRIARRMALLIFTNFACWTPIAFFGFGAALKLNLITVSSAKFLLVFIFPINATANPFLYSIFNQLFRKDLHHVIAK</sequence>
<evidence type="ECO:0000256" key="6">
    <source>
        <dbReference type="ARBA" id="ARBA00022989"/>
    </source>
</evidence>
<evidence type="ECO:0000256" key="4">
    <source>
        <dbReference type="ARBA" id="ARBA00022692"/>
    </source>
</evidence>
<dbReference type="PRINTS" id="PR00373">
    <property type="entry name" value="GLYCHORMONER"/>
</dbReference>
<feature type="domain" description="G-protein coupled receptors family 1 profile" evidence="13">
    <location>
        <begin position="38"/>
        <end position="290"/>
    </location>
</feature>
<dbReference type="PRINTS" id="PR00237">
    <property type="entry name" value="GPCRRHODOPSN"/>
</dbReference>
<dbReference type="PROSITE" id="PS00237">
    <property type="entry name" value="G_PROTEIN_RECEP_F1_1"/>
    <property type="match status" value="1"/>
</dbReference>
<dbReference type="InterPro" id="IPR000276">
    <property type="entry name" value="GPCR_Rhodpsn"/>
</dbReference>
<dbReference type="RefSeq" id="XP_002107746.1">
    <property type="nucleotide sequence ID" value="XM_002107710.1"/>
</dbReference>
<dbReference type="GO" id="GO:0008528">
    <property type="term" value="F:G protein-coupled peptide receptor activity"/>
    <property type="evidence" value="ECO:0000318"/>
    <property type="project" value="GO_Central"/>
</dbReference>
<dbReference type="PROSITE" id="PS50262">
    <property type="entry name" value="G_PROTEIN_RECEP_F1_2"/>
    <property type="match status" value="1"/>
</dbReference>
<comment type="subcellular location">
    <subcellularLocation>
        <location evidence="1">Cell membrane</location>
        <topology evidence="1">Multi-pass membrane protein</topology>
    </subcellularLocation>
</comment>
<dbReference type="GO" id="GO:0007189">
    <property type="term" value="P:adenylate cyclase-activating G protein-coupled receptor signaling pathway"/>
    <property type="evidence" value="ECO:0000318"/>
    <property type="project" value="GO_Central"/>
</dbReference>
<dbReference type="AlphaFoldDB" id="B3RJR0"/>
<evidence type="ECO:0000256" key="8">
    <source>
        <dbReference type="ARBA" id="ARBA00023136"/>
    </source>
</evidence>
<dbReference type="FunFam" id="1.20.1070.10:FF:000019">
    <property type="entry name" value="Lutropin-choriogonadotropic hormone receptor"/>
    <property type="match status" value="1"/>
</dbReference>
<keyword evidence="9" id="KW-1015">Disulfide bond</keyword>
<keyword evidence="3" id="KW-0433">Leucine-rich repeat</keyword>
<dbReference type="GeneID" id="6748961"/>
<keyword evidence="15" id="KW-1185">Reference proteome</keyword>
<dbReference type="CTD" id="6748961"/>
<keyword evidence="8 12" id="KW-0472">Membrane</keyword>
<feature type="transmembrane region" description="Helical" evidence="12">
    <location>
        <begin position="238"/>
        <end position="261"/>
    </location>
</feature>
<accession>B3RJR0</accession>
<dbReference type="PANTHER" id="PTHR24372:SF74">
    <property type="entry name" value="LP13728P"/>
    <property type="match status" value="1"/>
</dbReference>
<dbReference type="SUPFAM" id="SSF81321">
    <property type="entry name" value="Family A G protein-coupled receptor-like"/>
    <property type="match status" value="1"/>
</dbReference>
<dbReference type="InterPro" id="IPR002131">
    <property type="entry name" value="Gphrmn_rcpt_fam"/>
</dbReference>
<keyword evidence="5" id="KW-0677">Repeat</keyword>
<dbReference type="Proteomes" id="UP000009022">
    <property type="component" value="Unassembled WGS sequence"/>
</dbReference>
<keyword evidence="10" id="KW-0675">Receptor</keyword>
<evidence type="ECO:0000256" key="3">
    <source>
        <dbReference type="ARBA" id="ARBA00022614"/>
    </source>
</evidence>
<protein>
    <recommendedName>
        <fullName evidence="13">G-protein coupled receptors family 1 profile domain-containing protein</fullName>
    </recommendedName>
</protein>
<dbReference type="GO" id="GO:0009755">
    <property type="term" value="P:hormone-mediated signaling pathway"/>
    <property type="evidence" value="ECO:0000318"/>
    <property type="project" value="GO_Central"/>
</dbReference>
<dbReference type="Pfam" id="PF00001">
    <property type="entry name" value="7tm_1"/>
    <property type="match status" value="1"/>
</dbReference>
<keyword evidence="11" id="KW-0807">Transducer</keyword>
<evidence type="ECO:0000313" key="14">
    <source>
        <dbReference type="EMBL" id="EDV28544.1"/>
    </source>
</evidence>
<dbReference type="EMBL" id="DS985241">
    <property type="protein sequence ID" value="EDV28544.1"/>
    <property type="molecule type" value="Genomic_DNA"/>
</dbReference>
<evidence type="ECO:0000313" key="15">
    <source>
        <dbReference type="Proteomes" id="UP000009022"/>
    </source>
</evidence>
<proteinExistence type="predicted"/>
<dbReference type="CDD" id="cd15136">
    <property type="entry name" value="7tmA_Glyco_hormone_R"/>
    <property type="match status" value="1"/>
</dbReference>
<dbReference type="eggNOG" id="KOG2087">
    <property type="taxonomic scope" value="Eukaryota"/>
</dbReference>
<evidence type="ECO:0000256" key="9">
    <source>
        <dbReference type="ARBA" id="ARBA00023157"/>
    </source>
</evidence>
<keyword evidence="7" id="KW-0297">G-protein coupled receptor</keyword>
<dbReference type="OrthoDB" id="5981530at2759"/>
<dbReference type="InParanoid" id="B3RJR0"/>
<reference evidence="14 15" key="1">
    <citation type="journal article" date="2008" name="Nature">
        <title>The Trichoplax genome and the nature of placozoans.</title>
        <authorList>
            <person name="Srivastava M."/>
            <person name="Begovic E."/>
            <person name="Chapman J."/>
            <person name="Putnam N.H."/>
            <person name="Hellsten U."/>
            <person name="Kawashima T."/>
            <person name="Kuo A."/>
            <person name="Mitros T."/>
            <person name="Salamov A."/>
            <person name="Carpenter M.L."/>
            <person name="Signorovitch A.Y."/>
            <person name="Moreno M.A."/>
            <person name="Kamm K."/>
            <person name="Grimwood J."/>
            <person name="Schmutz J."/>
            <person name="Shapiro H."/>
            <person name="Grigoriev I.V."/>
            <person name="Buss L.W."/>
            <person name="Schierwater B."/>
            <person name="Dellaporta S.L."/>
            <person name="Rokhsar D.S."/>
        </authorList>
    </citation>
    <scope>NUCLEOTIDE SEQUENCE [LARGE SCALE GENOMIC DNA]</scope>
    <source>
        <strain evidence="14 15">Grell-BS-1999</strain>
    </source>
</reference>
<evidence type="ECO:0000256" key="11">
    <source>
        <dbReference type="ARBA" id="ARBA00023224"/>
    </source>
</evidence>